<dbReference type="PANTHER" id="PTHR23183">
    <property type="entry name" value="NOP14"/>
    <property type="match status" value="1"/>
</dbReference>
<comment type="function">
    <text evidence="6">Involved in nucleolar processing of pre-18S ribosomal RNA. Has a role in the nuclear export of 40S pre-ribosomal subunit to the cytoplasm.</text>
</comment>
<feature type="region of interest" description="Disordered" evidence="7">
    <location>
        <begin position="1"/>
        <end position="54"/>
    </location>
</feature>
<feature type="region of interest" description="Disordered" evidence="7">
    <location>
        <begin position="962"/>
        <end position="983"/>
    </location>
</feature>
<keyword evidence="5" id="KW-0539">Nucleus</keyword>
<feature type="compositionally biased region" description="Acidic residues" evidence="7">
    <location>
        <begin position="314"/>
        <end position="324"/>
    </location>
</feature>
<dbReference type="InterPro" id="IPR007276">
    <property type="entry name" value="Nop14"/>
</dbReference>
<proteinExistence type="inferred from homology"/>
<dbReference type="RefSeq" id="XP_005652081.1">
    <property type="nucleotide sequence ID" value="XM_005652024.1"/>
</dbReference>
<keyword evidence="3" id="KW-0690">Ribosome biogenesis</keyword>
<feature type="region of interest" description="Disordered" evidence="7">
    <location>
        <begin position="161"/>
        <end position="191"/>
    </location>
</feature>
<dbReference type="eggNOG" id="KOG2147">
    <property type="taxonomic scope" value="Eukaryota"/>
</dbReference>
<organism evidence="8 9">
    <name type="scientific">Coccomyxa subellipsoidea (strain C-169)</name>
    <name type="common">Green microalga</name>
    <dbReference type="NCBI Taxonomy" id="574566"/>
    <lineage>
        <taxon>Eukaryota</taxon>
        <taxon>Viridiplantae</taxon>
        <taxon>Chlorophyta</taxon>
        <taxon>core chlorophytes</taxon>
        <taxon>Trebouxiophyceae</taxon>
        <taxon>Trebouxiophyceae incertae sedis</taxon>
        <taxon>Coccomyxaceae</taxon>
        <taxon>Coccomyxa</taxon>
        <taxon>Coccomyxa subellipsoidea</taxon>
    </lineage>
</organism>
<feature type="compositionally biased region" description="Basic residues" evidence="7">
    <location>
        <begin position="1"/>
        <end position="12"/>
    </location>
</feature>
<evidence type="ECO:0000256" key="2">
    <source>
        <dbReference type="ARBA" id="ARBA00007466"/>
    </source>
</evidence>
<keyword evidence="9" id="KW-1185">Reference proteome</keyword>
<protein>
    <submittedName>
        <fullName evidence="8">Nop14-like protein</fullName>
    </submittedName>
</protein>
<dbReference type="EMBL" id="AGSI01000001">
    <property type="protein sequence ID" value="EIE27537.1"/>
    <property type="molecule type" value="Genomic_DNA"/>
</dbReference>
<comment type="similarity">
    <text evidence="2">Belongs to the NOP14 family.</text>
</comment>
<feature type="region of interest" description="Disordered" evidence="7">
    <location>
        <begin position="301"/>
        <end position="489"/>
    </location>
</feature>
<accession>I0ZA68</accession>
<evidence type="ECO:0000313" key="8">
    <source>
        <dbReference type="EMBL" id="EIE27537.1"/>
    </source>
</evidence>
<name>I0ZA68_COCSC</name>
<comment type="caution">
    <text evidence="8">The sequence shown here is derived from an EMBL/GenBank/DDBJ whole genome shotgun (WGS) entry which is preliminary data.</text>
</comment>
<feature type="compositionally biased region" description="Basic residues" evidence="7">
    <location>
        <begin position="27"/>
        <end position="46"/>
    </location>
</feature>
<evidence type="ECO:0000256" key="6">
    <source>
        <dbReference type="ARBA" id="ARBA00024695"/>
    </source>
</evidence>
<dbReference type="GO" id="GO:0030692">
    <property type="term" value="C:Noc4p-Nop14p complex"/>
    <property type="evidence" value="ECO:0007669"/>
    <property type="project" value="TreeGrafter"/>
</dbReference>
<dbReference type="Pfam" id="PF04147">
    <property type="entry name" value="Nop14"/>
    <property type="match status" value="1"/>
</dbReference>
<dbReference type="AlphaFoldDB" id="I0ZA68"/>
<sequence>MGKKTVKPKQPGRKQEEKPNLFEHIYNRKKFNVLGKKQKGERKHGKSRSDAVDKRNKTLLVEYKELRKSNAFVDRRFGEDDSTLTEEEKALARFQKQRMKELSGDKFSLPDHDEEDELTHMGRALADEDLKVGALRDDYEEEDGGEGNLDDAVVRDIHFGGGFVPKQQSRETTGAEAGDEEAPERRRTKREVMEEVMAKSKAFKAAKSQQRDEDLEATEALDTNFTSLLDAGGLARLVKPKGARHMKKVADKNVAPPEGDDAEFDRFRRELIFEAKGQVSERTKTAEELAELERQRLEALETRRLKRMRAGADETGDALDDDGGDVVPAGGYKARRQKRQKGLQREQHGPSGDALDDEFEFSDEGSEEEDEEEEEELSRLDARRKQRASGGDELQQRFKAESAALLEKYGIKASEAEEESEEEDEEDSGSEDAGTGEESDLEQDGEADVAASEEASDEDESEEELEEEAEGDESDGEGQEDDGVPAAGALEQGRGGLEEAGGRVASGLTASTSRGAAAGELPFTLEAPSSYEEFAALVGGRPADELGLAVQRIRVCSAVALASGNRKKMQVFYGILVQHFAMLAGAVPLPMAHLDVLTVHLLELTSDVPFYAATVARARLARLQQRLAAALTNPDTFAEGGSAWPGARALLLLKLWATLFPVSDRRHPVATPAALLVSAHLALCPLSRASDIPQGLFLSSLALHMAAPASRYVPEPLNFAVQLLRSAAAPGKASSEPPAAAFSASDPSARWLALGPRKWSAANEIQPLELSAVLTKPADDAYFSSPEFKASALAAAIGVVRRAAELFTGASALPEMLAPAQSALEDLCSAEGLPKALEEQRAEVLEVVRRARAEALASRRPLVRKGAVKNAEVKLFNPRFEEDFVTGKNYDPDRRGPASLERAEQKKLRRQVQKEKRGAMRELRKDAVFLGAARDADAAAEKKERRTKLRANFAFLEGQEADFKSGGQGGMWKKGGNKKARNK</sequence>
<evidence type="ECO:0000256" key="3">
    <source>
        <dbReference type="ARBA" id="ARBA00022517"/>
    </source>
</evidence>
<evidence type="ECO:0000256" key="5">
    <source>
        <dbReference type="ARBA" id="ARBA00023242"/>
    </source>
</evidence>
<dbReference type="KEGG" id="csl:COCSUDRAFT_45905"/>
<evidence type="ECO:0000256" key="7">
    <source>
        <dbReference type="SAM" id="MobiDB-lite"/>
    </source>
</evidence>
<feature type="compositionally biased region" description="Acidic residues" evidence="7">
    <location>
        <begin position="454"/>
        <end position="483"/>
    </location>
</feature>
<evidence type="ECO:0000256" key="4">
    <source>
        <dbReference type="ARBA" id="ARBA00022552"/>
    </source>
</evidence>
<feature type="compositionally biased region" description="Acidic residues" evidence="7">
    <location>
        <begin position="354"/>
        <end position="376"/>
    </location>
</feature>
<dbReference type="STRING" id="574566.I0ZA68"/>
<dbReference type="OrthoDB" id="441771at2759"/>
<feature type="region of interest" description="Disordered" evidence="7">
    <location>
        <begin position="241"/>
        <end position="261"/>
    </location>
</feature>
<dbReference type="PANTHER" id="PTHR23183:SF0">
    <property type="entry name" value="NUCLEOLAR PROTEIN 14"/>
    <property type="match status" value="1"/>
</dbReference>
<keyword evidence="4" id="KW-0698">rRNA processing</keyword>
<dbReference type="GO" id="GO:0030490">
    <property type="term" value="P:maturation of SSU-rRNA"/>
    <property type="evidence" value="ECO:0007669"/>
    <property type="project" value="TreeGrafter"/>
</dbReference>
<reference evidence="8 9" key="1">
    <citation type="journal article" date="2012" name="Genome Biol.">
        <title>The genome of the polar eukaryotic microalga coccomyxa subellipsoidea reveals traits of cold adaptation.</title>
        <authorList>
            <person name="Blanc G."/>
            <person name="Agarkova I."/>
            <person name="Grimwood J."/>
            <person name="Kuo A."/>
            <person name="Brueggeman A."/>
            <person name="Dunigan D."/>
            <person name="Gurnon J."/>
            <person name="Ladunga I."/>
            <person name="Lindquist E."/>
            <person name="Lucas S."/>
            <person name="Pangilinan J."/>
            <person name="Proschold T."/>
            <person name="Salamov A."/>
            <person name="Schmutz J."/>
            <person name="Weeks D."/>
            <person name="Yamada T."/>
            <person name="Claverie J.M."/>
            <person name="Grigoriev I."/>
            <person name="Van Etten J."/>
            <person name="Lomsadze A."/>
            <person name="Borodovsky M."/>
        </authorList>
    </citation>
    <scope>NUCLEOTIDE SEQUENCE [LARGE SCALE GENOMIC DNA]</scope>
    <source>
        <strain evidence="8 9">C-169</strain>
    </source>
</reference>
<comment type="subcellular location">
    <subcellularLocation>
        <location evidence="1">Nucleus</location>
        <location evidence="1">Nucleolus</location>
    </subcellularLocation>
</comment>
<evidence type="ECO:0000313" key="9">
    <source>
        <dbReference type="Proteomes" id="UP000007264"/>
    </source>
</evidence>
<dbReference type="GO" id="GO:0032040">
    <property type="term" value="C:small-subunit processome"/>
    <property type="evidence" value="ECO:0007669"/>
    <property type="project" value="InterPro"/>
</dbReference>
<feature type="compositionally biased region" description="Basic residues" evidence="7">
    <location>
        <begin position="333"/>
        <end position="342"/>
    </location>
</feature>
<dbReference type="Proteomes" id="UP000007264">
    <property type="component" value="Unassembled WGS sequence"/>
</dbReference>
<feature type="compositionally biased region" description="Acidic residues" evidence="7">
    <location>
        <begin position="416"/>
        <end position="447"/>
    </location>
</feature>
<dbReference type="GeneID" id="17045552"/>
<gene>
    <name evidence="8" type="ORF">COCSUDRAFT_45905</name>
</gene>
<evidence type="ECO:0000256" key="1">
    <source>
        <dbReference type="ARBA" id="ARBA00004604"/>
    </source>
</evidence>